<protein>
    <recommendedName>
        <fullName evidence="2">RDRP core domain-containing protein</fullName>
    </recommendedName>
</protein>
<organism evidence="3 4">
    <name type="scientific">Paenibacillus silvae</name>
    <dbReference type="NCBI Taxonomy" id="1325358"/>
    <lineage>
        <taxon>Bacteria</taxon>
        <taxon>Bacillati</taxon>
        <taxon>Bacillota</taxon>
        <taxon>Bacilli</taxon>
        <taxon>Bacillales</taxon>
        <taxon>Paenibacillaceae</taxon>
        <taxon>Paenibacillus</taxon>
    </lineage>
</organism>
<sequence length="870" mass="101070">MALDKQVYIYSVDTSAFFTRKELLLKREINKAKQNKNAYKEKELSLAFRNVIDANVHTKRVLNPNSLTINNKVSLFESALTRTLGLQENNTYEDVIIVETHYYSIFDSLIENGFTLNGQDYVPFTASAGQIRTKKTVFMKKETWESAKLTLMCGLTEERINDHYDNTKNNKRLYGVSINKYLAYLALCSSATDLWEKFNIDRSIVVEDFETSINTTVDFVDDINYTVHRRKMDVPVCHTDGCGMILPKKSKKAFMVRLPWVKGLLVPFPFDKFVGEHNRIVTDIYGKKHDIIKDKIEVVFTKSQFKMWKYYQNWDEYKSLYKKHNCHASVTNTEEDELSSARLCYQMLQTLTLISEEELNQLVSATRNDIQETVSNPEEMLNLLGATKGKFEDKNNLQQSLYIYPELLLDPHVKTKLKEAKASLMRKVYTGKIKVDGCYTFIAPDLYAFCEYLFNGNKNPIGLLRDGEVSCVSIPADDTVDCLRSPHLYKEHAIRNNVVNDVTRKWFVSKSVHTSIHDPISKILMFDCDGDKVTVSNDKTLVKVAERNMEGVVPLYYDMKKAPAEKISRNSIKRNLKRAFSGNIGIISNDITKLWNSDSLDVNLVKIRTMENNFEIDAAKTNYKPTRPKHIKTMFKPFNKMKMPYFFLYEKYRLKPQDRKNKKTKRTTEAWSNTATVNRLKDMFPDVRIRFKSVSDKYDFDYKKLMSQIRIKDGTYNAILNKYKELNDAKWMISSGQNNGNINNTDHLPVYTYIRNELLQIHSDPYFVTDVLVEYLYDGSNSGYKTTLWSSFGDIIVENLKRNLASRIKMCEKCGTVIDNIRNKSNNSKKYCEDCGKIVDSEKKKERNLNYRNKNNKKDENEKRSKSETP</sequence>
<feature type="region of interest" description="Disordered" evidence="1">
    <location>
        <begin position="846"/>
        <end position="870"/>
    </location>
</feature>
<reference evidence="3 4" key="1">
    <citation type="submission" date="2018-06" db="EMBL/GenBank/DDBJ databases">
        <title>Isolation of heavy metals resistant Paenibacillus silvae NC2 from Gold-Copper mine in ZiJin, China.</title>
        <authorList>
            <person name="Xu J."/>
            <person name="Mazhar H.S."/>
            <person name="Rensing C."/>
        </authorList>
    </citation>
    <scope>NUCLEOTIDE SEQUENCE [LARGE SCALE GENOMIC DNA]</scope>
    <source>
        <strain evidence="3 4">NC2</strain>
    </source>
</reference>
<proteinExistence type="predicted"/>
<comment type="caution">
    <text evidence="3">The sequence shown here is derived from an EMBL/GenBank/DDBJ whole genome shotgun (WGS) entry which is preliminary data.</text>
</comment>
<feature type="domain" description="RDRP core" evidence="2">
    <location>
        <begin position="95"/>
        <end position="470"/>
    </location>
</feature>
<dbReference type="EMBL" id="QKWW01000006">
    <property type="protein sequence ID" value="PZT57483.1"/>
    <property type="molecule type" value="Genomic_DNA"/>
</dbReference>
<feature type="compositionally biased region" description="Basic and acidic residues" evidence="1">
    <location>
        <begin position="856"/>
        <end position="870"/>
    </location>
</feature>
<dbReference type="Pfam" id="PF05183">
    <property type="entry name" value="RdRP"/>
    <property type="match status" value="1"/>
</dbReference>
<evidence type="ECO:0000313" key="4">
    <source>
        <dbReference type="Proteomes" id="UP000249204"/>
    </source>
</evidence>
<name>A0A2W6QJY6_9BACL</name>
<accession>A0A2W6QJY6</accession>
<dbReference type="RefSeq" id="WP_111268634.1">
    <property type="nucleotide sequence ID" value="NZ_QKWW01000006.1"/>
</dbReference>
<dbReference type="InterPro" id="IPR057596">
    <property type="entry name" value="RDRP_core"/>
</dbReference>
<dbReference type="GO" id="GO:0003968">
    <property type="term" value="F:RNA-directed RNA polymerase activity"/>
    <property type="evidence" value="ECO:0007669"/>
    <property type="project" value="InterPro"/>
</dbReference>
<evidence type="ECO:0000256" key="1">
    <source>
        <dbReference type="SAM" id="MobiDB-lite"/>
    </source>
</evidence>
<evidence type="ECO:0000313" key="3">
    <source>
        <dbReference type="EMBL" id="PZT57483.1"/>
    </source>
</evidence>
<evidence type="ECO:0000259" key="2">
    <source>
        <dbReference type="Pfam" id="PF05183"/>
    </source>
</evidence>
<dbReference type="Proteomes" id="UP000249204">
    <property type="component" value="Unassembled WGS sequence"/>
</dbReference>
<dbReference type="AlphaFoldDB" id="A0A2W6QJY6"/>
<gene>
    <name evidence="3" type="ORF">DN757_02165</name>
</gene>